<keyword evidence="4" id="KW-0808">Transferase</keyword>
<feature type="region of interest" description="Disordered" evidence="1">
    <location>
        <begin position="39"/>
        <end position="65"/>
    </location>
</feature>
<dbReference type="Gene3D" id="3.10.10.10">
    <property type="entry name" value="HIV Type 1 Reverse Transcriptase, subunit A, domain 1"/>
    <property type="match status" value="1"/>
</dbReference>
<gene>
    <name evidence="4" type="ORF">Tco_0681743</name>
</gene>
<dbReference type="InterPro" id="IPR043128">
    <property type="entry name" value="Rev_trsase/Diguanyl_cyclase"/>
</dbReference>
<evidence type="ECO:0000256" key="1">
    <source>
        <dbReference type="SAM" id="MobiDB-lite"/>
    </source>
</evidence>
<accession>A0ABQ4XP76</accession>
<evidence type="ECO:0000313" key="5">
    <source>
        <dbReference type="Proteomes" id="UP001151760"/>
    </source>
</evidence>
<dbReference type="SUPFAM" id="SSF56672">
    <property type="entry name" value="DNA/RNA polymerases"/>
    <property type="match status" value="1"/>
</dbReference>
<dbReference type="InterPro" id="IPR036397">
    <property type="entry name" value="RNaseH_sf"/>
</dbReference>
<evidence type="ECO:0000313" key="4">
    <source>
        <dbReference type="EMBL" id="GJS67179.1"/>
    </source>
</evidence>
<dbReference type="Gene3D" id="3.30.70.270">
    <property type="match status" value="1"/>
</dbReference>
<reference evidence="4" key="1">
    <citation type="journal article" date="2022" name="Int. J. Mol. Sci.">
        <title>Draft Genome of Tanacetum Coccineum: Genomic Comparison of Closely Related Tanacetum-Family Plants.</title>
        <authorList>
            <person name="Yamashiro T."/>
            <person name="Shiraishi A."/>
            <person name="Nakayama K."/>
            <person name="Satake H."/>
        </authorList>
    </citation>
    <scope>NUCLEOTIDE SEQUENCE</scope>
</reference>
<reference evidence="4" key="2">
    <citation type="submission" date="2022-01" db="EMBL/GenBank/DDBJ databases">
        <authorList>
            <person name="Yamashiro T."/>
            <person name="Shiraishi A."/>
            <person name="Satake H."/>
            <person name="Nakayama K."/>
        </authorList>
    </citation>
    <scope>NUCLEOTIDE SEQUENCE</scope>
</reference>
<dbReference type="CDD" id="cd01647">
    <property type="entry name" value="RT_LTR"/>
    <property type="match status" value="1"/>
</dbReference>
<feature type="domain" description="Reverse transcriptase" evidence="2">
    <location>
        <begin position="296"/>
        <end position="446"/>
    </location>
</feature>
<sequence length="715" mass="81855">MSGPESPPELRRRDKESRSEGNKLIQIFIKAEATFTKSPDEGVKRVMPENRETRPQKGSVVSFPFDNDHPTLAFISQTGNTSRILNIKPNERTNRSEKFRSCGFYHPLNDKVPYRQWDRNNDNQERNPLRMPEDGRSARISPADKTRESDESIQLSPISSEKDTHVNEKGKEKDELLEKSLKNKPPGKVVVHDDHPDQTITIEGNLTAECRSGLIKILRKHADAFAWTPADMTEIPRFVAEHELKTYPHIEPRVQRKRSIASDRRKVVKDEVAEWFRPEIVRKVRYPTWVANPVLVKKPDNSWRMCIDFKDLNKACPKYLYPLPEIDRKIESLMGFKYKCFLDAYKGYHQIQMAKKDEDKTAFHTDEGVFCYMKMPFGLKNARVTYQRLVDTIFEGKMGRNLEAYVDNMVIKSKTELEMIKDVEETLLTLKKVNMKLNPKKCSFGIEEEAEEAFQAMKKLIAKLLTLTAPKKEEELIVKQLAKWGVELEDYSIKYAPRSEIKGQVLADFLAETMVEDSPAQAKTGGQDDTLTKGEKPEEQEATKTKAPANLKAKTNIWKLYTNEASNDYESGAGLILIDLEGSEYSYALRLNFANSNNDTKYEALLAGLRIATKIKVEKMHAFVDSKLVANQVEGSYEAKGEKTKKYKENALEIIRSFTVQCEGLTKGVLIEELNERSVDTAEVNAIIEEATRTWMTPIQEYIEKGILSEDATEK</sequence>
<dbReference type="InterPro" id="IPR043502">
    <property type="entry name" value="DNA/RNA_pol_sf"/>
</dbReference>
<feature type="region of interest" description="Disordered" evidence="1">
    <location>
        <begin position="1"/>
        <end position="22"/>
    </location>
</feature>
<name>A0ABQ4XP76_9ASTR</name>
<comment type="caution">
    <text evidence="4">The sequence shown here is derived from an EMBL/GenBank/DDBJ whole genome shotgun (WGS) entry which is preliminary data.</text>
</comment>
<keyword evidence="4" id="KW-0695">RNA-directed DNA polymerase</keyword>
<dbReference type="EMBL" id="BQNB010009699">
    <property type="protein sequence ID" value="GJS67179.1"/>
    <property type="molecule type" value="Genomic_DNA"/>
</dbReference>
<proteinExistence type="predicted"/>
<feature type="domain" description="RNase H type-1" evidence="3">
    <location>
        <begin position="567"/>
        <end position="659"/>
    </location>
</feature>
<dbReference type="InterPro" id="IPR000477">
    <property type="entry name" value="RT_dom"/>
</dbReference>
<keyword evidence="5" id="KW-1185">Reference proteome</keyword>
<evidence type="ECO:0000259" key="2">
    <source>
        <dbReference type="Pfam" id="PF00078"/>
    </source>
</evidence>
<feature type="compositionally biased region" description="Basic and acidic residues" evidence="1">
    <location>
        <begin position="160"/>
        <end position="173"/>
    </location>
</feature>
<feature type="region of interest" description="Disordered" evidence="1">
    <location>
        <begin position="110"/>
        <end position="173"/>
    </location>
</feature>
<feature type="compositionally biased region" description="Basic and acidic residues" evidence="1">
    <location>
        <begin position="530"/>
        <end position="544"/>
    </location>
</feature>
<protein>
    <submittedName>
        <fullName evidence="4">Reverse transcriptase domain-containing protein</fullName>
    </submittedName>
</protein>
<dbReference type="GO" id="GO:0003964">
    <property type="term" value="F:RNA-directed DNA polymerase activity"/>
    <property type="evidence" value="ECO:0007669"/>
    <property type="project" value="UniProtKB-KW"/>
</dbReference>
<keyword evidence="4" id="KW-0548">Nucleotidyltransferase</keyword>
<dbReference type="Proteomes" id="UP001151760">
    <property type="component" value="Unassembled WGS sequence"/>
</dbReference>
<dbReference type="PANTHER" id="PTHR24559:SF444">
    <property type="entry name" value="REVERSE TRANSCRIPTASE DOMAIN-CONTAINING PROTEIN"/>
    <property type="match status" value="1"/>
</dbReference>
<feature type="region of interest" description="Disordered" evidence="1">
    <location>
        <begin position="517"/>
        <end position="546"/>
    </location>
</feature>
<dbReference type="Gene3D" id="3.30.420.10">
    <property type="entry name" value="Ribonuclease H-like superfamily/Ribonuclease H"/>
    <property type="match status" value="1"/>
</dbReference>
<dbReference type="Pfam" id="PF13456">
    <property type="entry name" value="RVT_3"/>
    <property type="match status" value="1"/>
</dbReference>
<feature type="compositionally biased region" description="Basic and acidic residues" evidence="1">
    <location>
        <begin position="8"/>
        <end position="21"/>
    </location>
</feature>
<dbReference type="InterPro" id="IPR002156">
    <property type="entry name" value="RNaseH_domain"/>
</dbReference>
<dbReference type="PANTHER" id="PTHR24559">
    <property type="entry name" value="TRANSPOSON TY3-I GAG-POL POLYPROTEIN"/>
    <property type="match status" value="1"/>
</dbReference>
<dbReference type="Pfam" id="PF00078">
    <property type="entry name" value="RVT_1"/>
    <property type="match status" value="1"/>
</dbReference>
<organism evidence="4 5">
    <name type="scientific">Tanacetum coccineum</name>
    <dbReference type="NCBI Taxonomy" id="301880"/>
    <lineage>
        <taxon>Eukaryota</taxon>
        <taxon>Viridiplantae</taxon>
        <taxon>Streptophyta</taxon>
        <taxon>Embryophyta</taxon>
        <taxon>Tracheophyta</taxon>
        <taxon>Spermatophyta</taxon>
        <taxon>Magnoliopsida</taxon>
        <taxon>eudicotyledons</taxon>
        <taxon>Gunneridae</taxon>
        <taxon>Pentapetalae</taxon>
        <taxon>asterids</taxon>
        <taxon>campanulids</taxon>
        <taxon>Asterales</taxon>
        <taxon>Asteraceae</taxon>
        <taxon>Asteroideae</taxon>
        <taxon>Anthemideae</taxon>
        <taxon>Anthemidinae</taxon>
        <taxon>Tanacetum</taxon>
    </lineage>
</organism>
<feature type="compositionally biased region" description="Basic and acidic residues" evidence="1">
    <location>
        <begin position="110"/>
        <end position="150"/>
    </location>
</feature>
<evidence type="ECO:0000259" key="3">
    <source>
        <dbReference type="Pfam" id="PF13456"/>
    </source>
</evidence>
<feature type="compositionally biased region" description="Basic and acidic residues" evidence="1">
    <location>
        <begin position="39"/>
        <end position="55"/>
    </location>
</feature>
<dbReference type="InterPro" id="IPR053134">
    <property type="entry name" value="RNA-dir_DNA_polymerase"/>
</dbReference>